<dbReference type="OrthoDB" id="5168853at2"/>
<dbReference type="Gene3D" id="3.50.50.60">
    <property type="entry name" value="FAD/NAD(P)-binding domain"/>
    <property type="match status" value="3"/>
</dbReference>
<accession>A0A101JEX5</accession>
<dbReference type="Pfam" id="PF13450">
    <property type="entry name" value="NAD_binding_8"/>
    <property type="match status" value="1"/>
</dbReference>
<dbReference type="GO" id="GO:0004499">
    <property type="term" value="F:N,N-dimethylaniline monooxygenase activity"/>
    <property type="evidence" value="ECO:0007669"/>
    <property type="project" value="InterPro"/>
</dbReference>
<dbReference type="AlphaFoldDB" id="A0A101JEX5"/>
<dbReference type="PANTHER" id="PTHR43872">
    <property type="entry name" value="MONOOXYGENASE, PUTATIVE (AFU_ORTHOLOGUE AFUA_8G02570)-RELATED"/>
    <property type="match status" value="1"/>
</dbReference>
<proteinExistence type="inferred from homology"/>
<protein>
    <submittedName>
        <fullName evidence="8">Monooxygenase</fullName>
    </submittedName>
</protein>
<feature type="region of interest" description="Disordered" evidence="7">
    <location>
        <begin position="477"/>
        <end position="523"/>
    </location>
</feature>
<comment type="cofactor">
    <cofactor evidence="1">
        <name>FAD</name>
        <dbReference type="ChEBI" id="CHEBI:57692"/>
    </cofactor>
</comment>
<evidence type="ECO:0000313" key="8">
    <source>
        <dbReference type="EMBL" id="KUL25508.1"/>
    </source>
</evidence>
<keyword evidence="3" id="KW-0285">Flavoprotein</keyword>
<dbReference type="InterPro" id="IPR051820">
    <property type="entry name" value="FAD-binding_MO"/>
</dbReference>
<organism evidence="8 9">
    <name type="scientific">Actinoplanes awajinensis subsp. mycoplanecinus</name>
    <dbReference type="NCBI Taxonomy" id="135947"/>
    <lineage>
        <taxon>Bacteria</taxon>
        <taxon>Bacillati</taxon>
        <taxon>Actinomycetota</taxon>
        <taxon>Actinomycetes</taxon>
        <taxon>Micromonosporales</taxon>
        <taxon>Micromonosporaceae</taxon>
        <taxon>Actinoplanes</taxon>
    </lineage>
</organism>
<keyword evidence="4" id="KW-0274">FAD</keyword>
<evidence type="ECO:0000256" key="2">
    <source>
        <dbReference type="ARBA" id="ARBA00010139"/>
    </source>
</evidence>
<evidence type="ECO:0000256" key="3">
    <source>
        <dbReference type="ARBA" id="ARBA00022630"/>
    </source>
</evidence>
<feature type="compositionally biased region" description="Polar residues" evidence="7">
    <location>
        <begin position="492"/>
        <end position="515"/>
    </location>
</feature>
<evidence type="ECO:0000256" key="6">
    <source>
        <dbReference type="ARBA" id="ARBA00023033"/>
    </source>
</evidence>
<evidence type="ECO:0000256" key="4">
    <source>
        <dbReference type="ARBA" id="ARBA00022827"/>
    </source>
</evidence>
<evidence type="ECO:0000313" key="9">
    <source>
        <dbReference type="Proteomes" id="UP000053244"/>
    </source>
</evidence>
<gene>
    <name evidence="8" type="ORF">ADL15_40605</name>
</gene>
<dbReference type="RefSeq" id="WP_067703495.1">
    <property type="nucleotide sequence ID" value="NZ_LLZH01000313.1"/>
</dbReference>
<dbReference type="PANTHER" id="PTHR43872:SF1">
    <property type="entry name" value="MONOOXYGENASE, PUTATIVE (AFU_ORTHOLOGUE AFUA_8G02570)-RELATED"/>
    <property type="match status" value="1"/>
</dbReference>
<dbReference type="GO" id="GO:0050660">
    <property type="term" value="F:flavin adenine dinucleotide binding"/>
    <property type="evidence" value="ECO:0007669"/>
    <property type="project" value="InterPro"/>
</dbReference>
<evidence type="ECO:0000256" key="7">
    <source>
        <dbReference type="SAM" id="MobiDB-lite"/>
    </source>
</evidence>
<name>A0A101JEX5_9ACTN</name>
<keyword evidence="6 8" id="KW-0503">Monooxygenase</keyword>
<dbReference type="InterPro" id="IPR020946">
    <property type="entry name" value="Flavin_mOase-like"/>
</dbReference>
<keyword evidence="5" id="KW-0560">Oxidoreductase</keyword>
<dbReference type="InterPro" id="IPR036188">
    <property type="entry name" value="FAD/NAD-bd_sf"/>
</dbReference>
<reference evidence="8 9" key="1">
    <citation type="submission" date="2015-10" db="EMBL/GenBank/DDBJ databases">
        <authorList>
            <person name="Gilbert D.G."/>
        </authorList>
    </citation>
    <scope>NUCLEOTIDE SEQUENCE [LARGE SCALE GENOMIC DNA]</scope>
    <source>
        <strain evidence="8 9">NRRL B-16712</strain>
    </source>
</reference>
<evidence type="ECO:0000256" key="5">
    <source>
        <dbReference type="ARBA" id="ARBA00023002"/>
    </source>
</evidence>
<evidence type="ECO:0000256" key="1">
    <source>
        <dbReference type="ARBA" id="ARBA00001974"/>
    </source>
</evidence>
<dbReference type="EMBL" id="LLZH01000313">
    <property type="protein sequence ID" value="KUL25508.1"/>
    <property type="molecule type" value="Genomic_DNA"/>
</dbReference>
<keyword evidence="9" id="KW-1185">Reference proteome</keyword>
<dbReference type="SUPFAM" id="SSF51905">
    <property type="entry name" value="FAD/NAD(P)-binding domain"/>
    <property type="match status" value="1"/>
</dbReference>
<dbReference type="Pfam" id="PF00743">
    <property type="entry name" value="FMO-like"/>
    <property type="match status" value="1"/>
</dbReference>
<sequence>MTDTHVDVLIVGAGISGIDVAYRIREQCPELTVTIAEARDRLGGTWDLFRYPGVRSDSDIYTLAFPFRPWTGERSIVEGGDLLAYVRETARSTGVDQLIEYGTRVEAADWSSADARWRIRARRDGEPVGYVARFVVFCTGYYDYDKPHDPGFPGVEDFAGQLAHPQFWPADLDHTGKRVVVIGSGATAVTVVPAMAAGAAHVTMLQRTPTYVLAQPSTDAIARLLGRGLSPAAVHRIARAKNTTAQWALYQACRRFPNRMRALLRKGAISAVGSAEVVDRDFTPPYDPWEQRLCIAPDGDLFRSIRSGDASVVTGHVDRFVPAGIRLTDGTVLEADIVVTATGLRIKLLGGVAITVDGVAKDLSESCAYHGTLLSGLPNLAVCIGYINLSWTVRADVTARFLARLLRKLLDTGAESVVPEVPADLGPTGPFMDMPSGYLARAAGLMPRAGRRYPWAFRQNVLLDTWSTNRSRLEEGLRWRRARPSPAPVSGQPASDQPVSGQSASDQAVSGQPVSDQAGDPRS</sequence>
<dbReference type="GO" id="GO:0050661">
    <property type="term" value="F:NADP binding"/>
    <property type="evidence" value="ECO:0007669"/>
    <property type="project" value="InterPro"/>
</dbReference>
<comment type="caution">
    <text evidence="8">The sequence shown here is derived from an EMBL/GenBank/DDBJ whole genome shotgun (WGS) entry which is preliminary data.</text>
</comment>
<dbReference type="Proteomes" id="UP000053244">
    <property type="component" value="Unassembled WGS sequence"/>
</dbReference>
<comment type="similarity">
    <text evidence="2">Belongs to the FAD-binding monooxygenase family.</text>
</comment>